<dbReference type="InterPro" id="IPR037027">
    <property type="entry name" value="YqgF/RNaseH-like_dom_sf"/>
</dbReference>
<dbReference type="NCBIfam" id="TIGR00250">
    <property type="entry name" value="RNAse_H_YqgF"/>
    <property type="match status" value="1"/>
</dbReference>
<evidence type="ECO:0000256" key="5">
    <source>
        <dbReference type="HAMAP-Rule" id="MF_00651"/>
    </source>
</evidence>
<dbReference type="GO" id="GO:0016788">
    <property type="term" value="F:hydrolase activity, acting on ester bonds"/>
    <property type="evidence" value="ECO:0007669"/>
    <property type="project" value="UniProtKB-UniRule"/>
</dbReference>
<keyword evidence="3 5" id="KW-0540">Nuclease</keyword>
<comment type="caution">
    <text evidence="7">The sequence shown here is derived from an EMBL/GenBank/DDBJ whole genome shotgun (WGS) entry which is preliminary data.</text>
</comment>
<dbReference type="HAMAP" id="MF_00651">
    <property type="entry name" value="Nuclease_YqgF"/>
    <property type="match status" value="1"/>
</dbReference>
<comment type="similarity">
    <text evidence="5">Belongs to the YqgF HJR family.</text>
</comment>
<keyword evidence="2 5" id="KW-0690">Ribosome biogenesis</keyword>
<sequence>MKYLGIDYGTKKIGVATSDDSGVIAFPHSIILYNEDSLSAIIKLVSDEHIDCIVMGDSLTGTRNENPVMISARRFAKALKERILVPMYWMNEFGTTASVLQSHVAMSGQRSDQASKAPRHGGVNIPVDDQAAAIMLQRYLDSVR</sequence>
<dbReference type="Pfam" id="PF03652">
    <property type="entry name" value="RuvX"/>
    <property type="match status" value="1"/>
</dbReference>
<gene>
    <name evidence="7" type="ORF">A2997_02445</name>
</gene>
<dbReference type="PANTHER" id="PTHR33317">
    <property type="entry name" value="POLYNUCLEOTIDYL TRANSFERASE, RIBONUCLEASE H-LIKE SUPERFAMILY PROTEIN"/>
    <property type="match status" value="1"/>
</dbReference>
<dbReference type="EMBL" id="MFUQ01000014">
    <property type="protein sequence ID" value="OGI83669.1"/>
    <property type="molecule type" value="Genomic_DNA"/>
</dbReference>
<dbReference type="InterPro" id="IPR006641">
    <property type="entry name" value="YqgF/RNaseH-like_dom"/>
</dbReference>
<dbReference type="SUPFAM" id="SSF53098">
    <property type="entry name" value="Ribonuclease H-like"/>
    <property type="match status" value="1"/>
</dbReference>
<dbReference type="SMART" id="SM00732">
    <property type="entry name" value="YqgFc"/>
    <property type="match status" value="1"/>
</dbReference>
<dbReference type="CDD" id="cd16964">
    <property type="entry name" value="YqgF"/>
    <property type="match status" value="1"/>
</dbReference>
<evidence type="ECO:0000256" key="4">
    <source>
        <dbReference type="ARBA" id="ARBA00022801"/>
    </source>
</evidence>
<dbReference type="GO" id="GO:0005737">
    <property type="term" value="C:cytoplasm"/>
    <property type="evidence" value="ECO:0007669"/>
    <property type="project" value="UniProtKB-SubCell"/>
</dbReference>
<evidence type="ECO:0000313" key="8">
    <source>
        <dbReference type="Proteomes" id="UP000179448"/>
    </source>
</evidence>
<reference evidence="7 8" key="1">
    <citation type="journal article" date="2016" name="Nat. Commun.">
        <title>Thousands of microbial genomes shed light on interconnected biogeochemical processes in an aquifer system.</title>
        <authorList>
            <person name="Anantharaman K."/>
            <person name="Brown C.T."/>
            <person name="Hug L.A."/>
            <person name="Sharon I."/>
            <person name="Castelle C.J."/>
            <person name="Probst A.J."/>
            <person name="Thomas B.C."/>
            <person name="Singh A."/>
            <person name="Wilkins M.J."/>
            <person name="Karaoz U."/>
            <person name="Brodie E.L."/>
            <person name="Williams K.H."/>
            <person name="Hubbard S.S."/>
            <person name="Banfield J.F."/>
        </authorList>
    </citation>
    <scope>NUCLEOTIDE SEQUENCE [LARGE SCALE GENOMIC DNA]</scope>
</reference>
<comment type="subcellular location">
    <subcellularLocation>
        <location evidence="5">Cytoplasm</location>
    </subcellularLocation>
</comment>
<dbReference type="AlphaFoldDB" id="A0A1F6WP48"/>
<dbReference type="EC" id="3.1.-.-" evidence="5"/>
<accession>A0A1F6WP48</accession>
<dbReference type="GO" id="GO:0004518">
    <property type="term" value="F:nuclease activity"/>
    <property type="evidence" value="ECO:0007669"/>
    <property type="project" value="UniProtKB-KW"/>
</dbReference>
<proteinExistence type="inferred from homology"/>
<dbReference type="STRING" id="1801766.A2997_02445"/>
<dbReference type="InterPro" id="IPR005227">
    <property type="entry name" value="YqgF"/>
</dbReference>
<dbReference type="InterPro" id="IPR012337">
    <property type="entry name" value="RNaseH-like_sf"/>
</dbReference>
<keyword evidence="4 5" id="KW-0378">Hydrolase</keyword>
<comment type="function">
    <text evidence="5">Could be a nuclease involved in processing of the 5'-end of pre-16S rRNA.</text>
</comment>
<dbReference type="PANTHER" id="PTHR33317:SF4">
    <property type="entry name" value="POLYNUCLEOTIDYL TRANSFERASE, RIBONUCLEASE H-LIKE SUPERFAMILY PROTEIN"/>
    <property type="match status" value="1"/>
</dbReference>
<organism evidence="7 8">
    <name type="scientific">Candidatus Nomurabacteria bacterium RIFCSPLOWO2_01_FULL_36_10b</name>
    <dbReference type="NCBI Taxonomy" id="1801766"/>
    <lineage>
        <taxon>Bacteria</taxon>
        <taxon>Candidatus Nomuraibacteriota</taxon>
    </lineage>
</organism>
<dbReference type="GO" id="GO:0000967">
    <property type="term" value="P:rRNA 5'-end processing"/>
    <property type="evidence" value="ECO:0007669"/>
    <property type="project" value="UniProtKB-UniRule"/>
</dbReference>
<protein>
    <recommendedName>
        <fullName evidence="5">Putative pre-16S rRNA nuclease</fullName>
        <ecNumber evidence="5">3.1.-.-</ecNumber>
    </recommendedName>
</protein>
<feature type="domain" description="YqgF/RNase H-like" evidence="6">
    <location>
        <begin position="1"/>
        <end position="99"/>
    </location>
</feature>
<evidence type="ECO:0000259" key="6">
    <source>
        <dbReference type="SMART" id="SM00732"/>
    </source>
</evidence>
<dbReference type="Gene3D" id="3.30.420.140">
    <property type="entry name" value="YqgF/RNase H-like domain"/>
    <property type="match status" value="1"/>
</dbReference>
<dbReference type="Proteomes" id="UP000179448">
    <property type="component" value="Unassembled WGS sequence"/>
</dbReference>
<name>A0A1F6WP48_9BACT</name>
<evidence type="ECO:0000256" key="1">
    <source>
        <dbReference type="ARBA" id="ARBA00022490"/>
    </source>
</evidence>
<keyword evidence="1 5" id="KW-0963">Cytoplasm</keyword>
<evidence type="ECO:0000313" key="7">
    <source>
        <dbReference type="EMBL" id="OGI83669.1"/>
    </source>
</evidence>
<evidence type="ECO:0000256" key="3">
    <source>
        <dbReference type="ARBA" id="ARBA00022722"/>
    </source>
</evidence>
<evidence type="ECO:0000256" key="2">
    <source>
        <dbReference type="ARBA" id="ARBA00022517"/>
    </source>
</evidence>